<accession>A0AAD1U7R9</accession>
<keyword evidence="3" id="KW-1185">Reference proteome</keyword>
<dbReference type="Proteomes" id="UP001295684">
    <property type="component" value="Unassembled WGS sequence"/>
</dbReference>
<organism evidence="2 3">
    <name type="scientific">Euplotes crassus</name>
    <dbReference type="NCBI Taxonomy" id="5936"/>
    <lineage>
        <taxon>Eukaryota</taxon>
        <taxon>Sar</taxon>
        <taxon>Alveolata</taxon>
        <taxon>Ciliophora</taxon>
        <taxon>Intramacronucleata</taxon>
        <taxon>Spirotrichea</taxon>
        <taxon>Hypotrichia</taxon>
        <taxon>Euplotida</taxon>
        <taxon>Euplotidae</taxon>
        <taxon>Moneuplotes</taxon>
    </lineage>
</organism>
<evidence type="ECO:0000313" key="2">
    <source>
        <dbReference type="EMBL" id="CAI2361854.1"/>
    </source>
</evidence>
<dbReference type="EMBL" id="CAMPGE010003031">
    <property type="protein sequence ID" value="CAI2361854.1"/>
    <property type="molecule type" value="Genomic_DNA"/>
</dbReference>
<gene>
    <name evidence="2" type="ORF">ECRASSUSDP1_LOCUS3168</name>
</gene>
<feature type="region of interest" description="Disordered" evidence="1">
    <location>
        <begin position="214"/>
        <end position="242"/>
    </location>
</feature>
<evidence type="ECO:0000256" key="1">
    <source>
        <dbReference type="SAM" id="MobiDB-lite"/>
    </source>
</evidence>
<protein>
    <submittedName>
        <fullName evidence="2">Uncharacterized protein</fullName>
    </submittedName>
</protein>
<name>A0AAD1U7R9_EUPCR</name>
<dbReference type="AlphaFoldDB" id="A0AAD1U7R9"/>
<evidence type="ECO:0000313" key="3">
    <source>
        <dbReference type="Proteomes" id="UP001295684"/>
    </source>
</evidence>
<reference evidence="2" key="1">
    <citation type="submission" date="2023-07" db="EMBL/GenBank/DDBJ databases">
        <authorList>
            <consortium name="AG Swart"/>
            <person name="Singh M."/>
            <person name="Singh A."/>
            <person name="Seah K."/>
            <person name="Emmerich C."/>
        </authorList>
    </citation>
    <scope>NUCLEOTIDE SEQUENCE</scope>
    <source>
        <strain evidence="2">DP1</strain>
    </source>
</reference>
<proteinExistence type="predicted"/>
<sequence length="260" mass="30120">MYSKTTKFGTKTVFLPNEYSSDDEQSIVTQASWFNRAHYSDEEKMDATQLKLREAMVERINATRSLSRETPKFPRKKSKTQQSSSLLVKKKAPKNAVKMLSPFAHNRKSTNHKRSNFSIVGTTFEDFLTHDHVSALESFNKSMNSHLYPNSSSENQNISSYSTRMELYKKINELRKAKLNLSADRQSISRNQDSKLQEGTYKFRLPNIKKRFTYKLGKPQKSREQSHRSKTSMYTPPQKDSLAKAFERLNKDLEIVPKSS</sequence>
<comment type="caution">
    <text evidence="2">The sequence shown here is derived from an EMBL/GenBank/DDBJ whole genome shotgun (WGS) entry which is preliminary data.</text>
</comment>
<feature type="region of interest" description="Disordered" evidence="1">
    <location>
        <begin position="63"/>
        <end position="91"/>
    </location>
</feature>